<feature type="compositionally biased region" description="Basic and acidic residues" evidence="1">
    <location>
        <begin position="379"/>
        <end position="390"/>
    </location>
</feature>
<dbReference type="PANTHER" id="PTHR31680">
    <property type="entry name" value="LONGIFOLIA PROTEIN"/>
    <property type="match status" value="1"/>
</dbReference>
<evidence type="ECO:0008006" key="6">
    <source>
        <dbReference type="Google" id="ProtNLM"/>
    </source>
</evidence>
<feature type="compositionally biased region" description="Low complexity" evidence="1">
    <location>
        <begin position="53"/>
        <end position="67"/>
    </location>
</feature>
<feature type="compositionally biased region" description="Polar residues" evidence="1">
    <location>
        <begin position="452"/>
        <end position="473"/>
    </location>
</feature>
<evidence type="ECO:0000313" key="4">
    <source>
        <dbReference type="EMBL" id="CAI9300637.1"/>
    </source>
</evidence>
<feature type="compositionally biased region" description="Polar residues" evidence="1">
    <location>
        <begin position="157"/>
        <end position="169"/>
    </location>
</feature>
<dbReference type="PANTHER" id="PTHR31680:SF17">
    <property type="entry name" value="DUF4378 DOMAIN-CONTAINING PROTEIN"/>
    <property type="match status" value="1"/>
</dbReference>
<protein>
    <recommendedName>
        <fullName evidence="6">DUF4378 domain-containing protein</fullName>
    </recommendedName>
</protein>
<dbReference type="Proteomes" id="UP001177003">
    <property type="component" value="Chromosome 9"/>
</dbReference>
<feature type="compositionally biased region" description="Basic and acidic residues" evidence="1">
    <location>
        <begin position="181"/>
        <end position="191"/>
    </location>
</feature>
<gene>
    <name evidence="4" type="ORF">LSALG_LOCUS39260</name>
</gene>
<feature type="region of interest" description="Disordered" evidence="1">
    <location>
        <begin position="38"/>
        <end position="98"/>
    </location>
</feature>
<feature type="compositionally biased region" description="Low complexity" evidence="1">
    <location>
        <begin position="487"/>
        <end position="500"/>
    </location>
</feature>
<dbReference type="Pfam" id="PF14309">
    <property type="entry name" value="DUF4378"/>
    <property type="match status" value="1"/>
</dbReference>
<feature type="compositionally biased region" description="Basic and acidic residues" evidence="1">
    <location>
        <begin position="208"/>
        <end position="219"/>
    </location>
</feature>
<dbReference type="GO" id="GO:0051513">
    <property type="term" value="P:regulation of monopolar cell growth"/>
    <property type="evidence" value="ECO:0007669"/>
    <property type="project" value="InterPro"/>
</dbReference>
<dbReference type="InterPro" id="IPR032795">
    <property type="entry name" value="DUF3741-assoc"/>
</dbReference>
<feature type="compositionally biased region" description="Basic and acidic residues" evidence="1">
    <location>
        <begin position="501"/>
        <end position="510"/>
    </location>
</feature>
<feature type="compositionally biased region" description="Polar residues" evidence="1">
    <location>
        <begin position="431"/>
        <end position="444"/>
    </location>
</feature>
<dbReference type="AlphaFoldDB" id="A0AA35ZZR8"/>
<feature type="region of interest" description="Disordered" evidence="1">
    <location>
        <begin position="153"/>
        <end position="258"/>
    </location>
</feature>
<evidence type="ECO:0000259" key="3">
    <source>
        <dbReference type="Pfam" id="PF14383"/>
    </source>
</evidence>
<reference evidence="4" key="1">
    <citation type="submission" date="2023-04" db="EMBL/GenBank/DDBJ databases">
        <authorList>
            <person name="Vijverberg K."/>
            <person name="Xiong W."/>
            <person name="Schranz E."/>
        </authorList>
    </citation>
    <scope>NUCLEOTIDE SEQUENCE</scope>
</reference>
<sequence length="768" mass="85913">MAGLVQDRNGEKRMDKQIGCMSGFLQIFDRQQILAGKRIHSTKRLPPSSGVPASSETASSVKSSEFSGEVGKTEPQKHAVVVPASPNSSQSSAAENANVRPIAMPEKSHLLVPREVRINNAVASVNGANCNSKVAEGDDKQRRSPSVIARLMGLEPLSSSDQKSTQPVTKPTLRRSASESTDSRDLARSKYIDGNNFQVKLPNHSQKRTVETIVRDEGRNVGNRDSSNGSAMKSMRNPSGNPKSESPRTSPWRSSQQKRSFFDSADFFPERNQMTVSMHGDFERKLKMRGMDEQSNDLGTLKQILEVLQLKGLLRSTRPPIRDHQQNFVYDRNLPSGESSIILMKPSRSAASKVDNQRSANDYRGPRRYATEISPSISPKREGGAVDRTGRSPVRARNSSPTRIESNLKSCNSIVKRRPLSIEIQKRANDSSDSLRTTPINSPKLTPKRNHSPTNRSPIHQKPMESSSFNSPKQRIIKNVVTDDESSSISESTFSTPSTTDTERSKWEGLREGRSSLHKYNKYDKLLHSVGKMNSTTESPPISTTVLPSPVSVLDSGFDKDESSSPSHSIDYKATPAVDFEEDSWSSSILETKSTEHEEFISDDSDFIYISEILGASHSQHLQEDPNVFFSIEKQLYNTKDTSKVSKRQRKLVFDVIVEILEKSRQFPPWKKVVSYTDSGMSLKQIWSEFQKIREIKTGDGLLELITGVLRKDIVGINDWEDYPIETSEAILDIERMIFKDLVNEAIGDLSEFSGRSMFLRPQRKLVF</sequence>
<evidence type="ECO:0000256" key="1">
    <source>
        <dbReference type="SAM" id="MobiDB-lite"/>
    </source>
</evidence>
<feature type="domain" description="DUF4378" evidence="2">
    <location>
        <begin position="606"/>
        <end position="745"/>
    </location>
</feature>
<feature type="region of interest" description="Disordered" evidence="1">
    <location>
        <begin position="423"/>
        <end position="510"/>
    </location>
</feature>
<keyword evidence="5" id="KW-1185">Reference proteome</keyword>
<dbReference type="EMBL" id="OX465085">
    <property type="protein sequence ID" value="CAI9300637.1"/>
    <property type="molecule type" value="Genomic_DNA"/>
</dbReference>
<feature type="domain" description="DUF3741" evidence="3">
    <location>
        <begin position="132"/>
        <end position="156"/>
    </location>
</feature>
<evidence type="ECO:0000313" key="5">
    <source>
        <dbReference type="Proteomes" id="UP001177003"/>
    </source>
</evidence>
<organism evidence="4 5">
    <name type="scientific">Lactuca saligna</name>
    <name type="common">Willowleaf lettuce</name>
    <dbReference type="NCBI Taxonomy" id="75948"/>
    <lineage>
        <taxon>Eukaryota</taxon>
        <taxon>Viridiplantae</taxon>
        <taxon>Streptophyta</taxon>
        <taxon>Embryophyta</taxon>
        <taxon>Tracheophyta</taxon>
        <taxon>Spermatophyta</taxon>
        <taxon>Magnoliopsida</taxon>
        <taxon>eudicotyledons</taxon>
        <taxon>Gunneridae</taxon>
        <taxon>Pentapetalae</taxon>
        <taxon>asterids</taxon>
        <taxon>campanulids</taxon>
        <taxon>Asterales</taxon>
        <taxon>Asteraceae</taxon>
        <taxon>Cichorioideae</taxon>
        <taxon>Cichorieae</taxon>
        <taxon>Lactucinae</taxon>
        <taxon>Lactuca</taxon>
    </lineage>
</organism>
<feature type="compositionally biased region" description="Polar residues" evidence="1">
    <location>
        <begin position="397"/>
        <end position="411"/>
    </location>
</feature>
<name>A0AA35ZZR8_LACSI</name>
<evidence type="ECO:0000259" key="2">
    <source>
        <dbReference type="Pfam" id="PF14309"/>
    </source>
</evidence>
<accession>A0AA35ZZR8</accession>
<proteinExistence type="predicted"/>
<dbReference type="InterPro" id="IPR025486">
    <property type="entry name" value="DUF4378"/>
</dbReference>
<feature type="compositionally biased region" description="Polar residues" evidence="1">
    <location>
        <begin position="223"/>
        <end position="258"/>
    </location>
</feature>
<feature type="region of interest" description="Disordered" evidence="1">
    <location>
        <begin position="345"/>
        <end position="411"/>
    </location>
</feature>
<dbReference type="InterPro" id="IPR033334">
    <property type="entry name" value="LNG1/2"/>
</dbReference>
<dbReference type="Pfam" id="PF14383">
    <property type="entry name" value="VARLMGL"/>
    <property type="match status" value="1"/>
</dbReference>
<feature type="compositionally biased region" description="Low complexity" evidence="1">
    <location>
        <begin position="79"/>
        <end position="98"/>
    </location>
</feature>